<dbReference type="SMART" id="SM00028">
    <property type="entry name" value="TPR"/>
    <property type="match status" value="5"/>
</dbReference>
<keyword evidence="2" id="KW-0802">TPR repeat</keyword>
<name>A0A8S1J321_9CHLO</name>
<dbReference type="Proteomes" id="UP000708148">
    <property type="component" value="Unassembled WGS sequence"/>
</dbReference>
<reference evidence="5" key="1">
    <citation type="submission" date="2020-12" db="EMBL/GenBank/DDBJ databases">
        <authorList>
            <person name="Iha C."/>
        </authorList>
    </citation>
    <scope>NUCLEOTIDE SEQUENCE</scope>
</reference>
<dbReference type="Gene3D" id="1.25.40.10">
    <property type="entry name" value="Tetratricopeptide repeat domain"/>
    <property type="match status" value="2"/>
</dbReference>
<keyword evidence="6" id="KW-1185">Reference proteome</keyword>
<dbReference type="InterPro" id="IPR027417">
    <property type="entry name" value="P-loop_NTPase"/>
</dbReference>
<dbReference type="EMBL" id="CAJHUC010001294">
    <property type="protein sequence ID" value="CAD7700558.1"/>
    <property type="molecule type" value="Genomic_DNA"/>
</dbReference>
<feature type="region of interest" description="Disordered" evidence="3">
    <location>
        <begin position="18"/>
        <end position="39"/>
    </location>
</feature>
<evidence type="ECO:0000256" key="1">
    <source>
        <dbReference type="ARBA" id="ARBA00022737"/>
    </source>
</evidence>
<dbReference type="PANTHER" id="PTHR45641">
    <property type="entry name" value="TETRATRICOPEPTIDE REPEAT PROTEIN (AFU_ORTHOLOGUE AFUA_6G03870)"/>
    <property type="match status" value="1"/>
</dbReference>
<organism evidence="5 6">
    <name type="scientific">Ostreobium quekettii</name>
    <dbReference type="NCBI Taxonomy" id="121088"/>
    <lineage>
        <taxon>Eukaryota</taxon>
        <taxon>Viridiplantae</taxon>
        <taxon>Chlorophyta</taxon>
        <taxon>core chlorophytes</taxon>
        <taxon>Ulvophyceae</taxon>
        <taxon>TCBD clade</taxon>
        <taxon>Bryopsidales</taxon>
        <taxon>Ostreobineae</taxon>
        <taxon>Ostreobiaceae</taxon>
        <taxon>Ostreobium</taxon>
    </lineage>
</organism>
<dbReference type="OrthoDB" id="771227at2759"/>
<dbReference type="SUPFAM" id="SSF48452">
    <property type="entry name" value="TPR-like"/>
    <property type="match status" value="2"/>
</dbReference>
<feature type="compositionally biased region" description="Low complexity" evidence="3">
    <location>
        <begin position="1423"/>
        <end position="1440"/>
    </location>
</feature>
<gene>
    <name evidence="5" type="ORF">OSTQU699_LOCUS5917</name>
</gene>
<dbReference type="PRINTS" id="PR00364">
    <property type="entry name" value="DISEASERSIST"/>
</dbReference>
<protein>
    <recommendedName>
        <fullName evidence="4">Novel STAND NTPase 1 domain-containing protein</fullName>
    </recommendedName>
</protein>
<evidence type="ECO:0000256" key="3">
    <source>
        <dbReference type="SAM" id="MobiDB-lite"/>
    </source>
</evidence>
<feature type="region of interest" description="Disordered" evidence="3">
    <location>
        <begin position="1283"/>
        <end position="1336"/>
    </location>
</feature>
<proteinExistence type="predicted"/>
<evidence type="ECO:0000313" key="5">
    <source>
        <dbReference type="EMBL" id="CAD7700558.1"/>
    </source>
</evidence>
<feature type="compositionally biased region" description="Polar residues" evidence="3">
    <location>
        <begin position="1402"/>
        <end position="1411"/>
    </location>
</feature>
<dbReference type="Gene3D" id="3.40.50.300">
    <property type="entry name" value="P-loop containing nucleotide triphosphate hydrolases"/>
    <property type="match status" value="1"/>
</dbReference>
<comment type="caution">
    <text evidence="5">The sequence shown here is derived from an EMBL/GenBank/DDBJ whole genome shotgun (WGS) entry which is preliminary data.</text>
</comment>
<dbReference type="Pfam" id="PF13424">
    <property type="entry name" value="TPR_12"/>
    <property type="match status" value="1"/>
</dbReference>
<feature type="domain" description="Novel STAND NTPase 1" evidence="4">
    <location>
        <begin position="461"/>
        <end position="604"/>
    </location>
</feature>
<dbReference type="Pfam" id="PF13374">
    <property type="entry name" value="TPR_10"/>
    <property type="match status" value="1"/>
</dbReference>
<dbReference type="InterPro" id="IPR019734">
    <property type="entry name" value="TPR_rpt"/>
</dbReference>
<dbReference type="InterPro" id="IPR011990">
    <property type="entry name" value="TPR-like_helical_dom_sf"/>
</dbReference>
<dbReference type="PANTHER" id="PTHR45641:SF19">
    <property type="entry name" value="NEPHROCYSTIN-3"/>
    <property type="match status" value="1"/>
</dbReference>
<keyword evidence="1" id="KW-0677">Repeat</keyword>
<feature type="region of interest" description="Disordered" evidence="3">
    <location>
        <begin position="1402"/>
        <end position="1449"/>
    </location>
</feature>
<evidence type="ECO:0000313" key="6">
    <source>
        <dbReference type="Proteomes" id="UP000708148"/>
    </source>
</evidence>
<dbReference type="SUPFAM" id="SSF52540">
    <property type="entry name" value="P-loop containing nucleoside triphosphate hydrolases"/>
    <property type="match status" value="1"/>
</dbReference>
<evidence type="ECO:0000259" key="4">
    <source>
        <dbReference type="Pfam" id="PF20703"/>
    </source>
</evidence>
<dbReference type="Pfam" id="PF20703">
    <property type="entry name" value="nSTAND1"/>
    <property type="match status" value="1"/>
</dbReference>
<accession>A0A8S1J321</accession>
<dbReference type="InterPro" id="IPR049052">
    <property type="entry name" value="nSTAND1"/>
</dbReference>
<sequence length="1622" mass="177491">MRMGGFCSCFGRPTLPELLEPSPRGVDDDLPTTGRMSSAASEHSSRLSEYAVAQVGAQTPCAPVAETELLDVVVAEDGELVRTKKLVAKGAASNLAALIVEAHDLAKRAVHSMQTCFTLVHRLCTLQQCIWLDRRLMADAVVMLEVQEIAMEVIHMNKLFSNRGWLARLNSPDADDKVEFMRLSDAITALQERCSADQLVGMTQRDLRAAEWGPSSGQLMWHLRQVGGLHMMVHKGRHELREFVSRLAPLLSVRSSAVADLVDQEIKIASASELPGPHCAIRHPDVRLLWYIYLRQEEVPWALFWNHFPESLLLDCTTSEIVGSPQYITELLKSDKSKSQFQKAIQRVGARQYITTVEVDHAFPPNKTIEECVRRILDMSSEVAYIMPRRGTPTTDMWATATSVTGTGMSKTKGKSDVTEDTFDEHIGQRMEEVREDMIIPEFKGYIGDLSGIPGEGCQMVGREEEINKLCALLEEGRRLVAIVGMCGIGKSAVAVAAVDQLLQYRFWKNAHYVNLARVETVEDAAARIACSLAVPLFQSSVTSVQRLTNWLKREGPEQPRCGWLLDGVDTLIMHSGTRASFFSLLMQAMRHTPHLQLVVTCRSFPDIVEPNRVEELLHLDELSPENAMNLAEGILGGGISRGEAHYLVNACGGVPLAIKIAGGCVVAGVCSAVDFMESMREPTHDSDLSAVGSPLGPRARVQSAIKAGISALDADERQSLMLLSECPAEFSVENVGAVLEKAQKPTHVWALLWRLMMRGFLRFIPADGTYQLEGAVYETVQRPLSETTGQDGRLLVRSPHEDDQIDREAARAALLRYYITLLDRVMSVHVTTAQLSAMRLLEQERGGLELFVLWLVTETVVFRAIPRGSANQIVILASSLCEMLVELGIHFFSASQRATLLDAVFNLTERTRTHQNRIQWCDARLGLARALIANCQGSEAEHVLDNLKQVLGEATVGDEEKHVLGEVLVLKGKIRHLGGRFREAEHYYMEGLKAQKEVLGEESFPVSRTLSQLGPVQQGLRRFAEAENSYKTSLKIRKKHQDRNVVEVTIVMHNLASLNHLMRRHDESLKQYQKSLKLREKYLGHVNVEVASSLGSLAAVKVSMGQLEEAEGLYRRAIAILKEILGEDHMAVAEMSTKLAVLLESHGEQEEASMLYVDALEVKERTLGSFNDQVLKLVGRVMRVMAKTAGEAVTNTAAVATESVTAWSEYLGQAVKGPQSSDGLLSQDGLTTKQWESLAQTASAADLFVTARSLSAAVGESPQSRGSMNDAVKAILSSYKSSSNGTELASGAVTDRENSNTRPQHPSRLRTKSTPQHPPPQEQTPHGQAKESQHELPALRLSPPPLAEGKATAVLDLDKDLHHQGLLTNCNAGGLSPSSSTSISIPPSSVALSLMSPSRYNRETGQQMQAETRDPENPGPGEPAAGKPSPRGSDGSSSPQPNPPLEMPLIDIVPCREDGEAEKGLTTEKSQVPEGRADFFAKELSMKLGEVAQVLSARTTDGRKGFDATVGYSTPTKSGATSVCTDKRSGRGAGAVPLAKGDARDKRPIDEALAGKFYDNSAFLTMTVEQDLMESTNLAPEHIDALQSIVNPLYRMEVDAVTPDSEAMPAALVTTHASFDL</sequence>
<evidence type="ECO:0000256" key="2">
    <source>
        <dbReference type="ARBA" id="ARBA00022803"/>
    </source>
</evidence>